<accession>A0ABP4B089</accession>
<comment type="caution">
    <text evidence="2">The sequence shown here is derived from an EMBL/GenBank/DDBJ whole genome shotgun (WGS) entry which is preliminary data.</text>
</comment>
<reference evidence="3" key="1">
    <citation type="journal article" date="2019" name="Int. J. Syst. Evol. Microbiol.">
        <title>The Global Catalogue of Microorganisms (GCM) 10K type strain sequencing project: providing services to taxonomists for standard genome sequencing and annotation.</title>
        <authorList>
            <consortium name="The Broad Institute Genomics Platform"/>
            <consortium name="The Broad Institute Genome Sequencing Center for Infectious Disease"/>
            <person name="Wu L."/>
            <person name="Ma J."/>
        </authorList>
    </citation>
    <scope>NUCLEOTIDE SEQUENCE [LARGE SCALE GENOMIC DNA]</scope>
    <source>
        <strain evidence="3">JCM 10977</strain>
    </source>
</reference>
<proteinExistence type="predicted"/>
<organism evidence="2 3">
    <name type="scientific">Kribbella koreensis</name>
    <dbReference type="NCBI Taxonomy" id="57909"/>
    <lineage>
        <taxon>Bacteria</taxon>
        <taxon>Bacillati</taxon>
        <taxon>Actinomycetota</taxon>
        <taxon>Actinomycetes</taxon>
        <taxon>Propionibacteriales</taxon>
        <taxon>Kribbellaceae</taxon>
        <taxon>Kribbella</taxon>
    </lineage>
</organism>
<feature type="region of interest" description="Disordered" evidence="1">
    <location>
        <begin position="1"/>
        <end position="34"/>
    </location>
</feature>
<sequence>MRDGKLDKGWSGSSHACESAASRAMGPNGARREGLVRHRAQADRHYAFSCVTTVHRALPQDGLVPLLFG</sequence>
<evidence type="ECO:0000256" key="1">
    <source>
        <dbReference type="SAM" id="MobiDB-lite"/>
    </source>
</evidence>
<protein>
    <submittedName>
        <fullName evidence="2">Uncharacterized protein</fullName>
    </submittedName>
</protein>
<name>A0ABP4B089_9ACTN</name>
<keyword evidence="3" id="KW-1185">Reference proteome</keyword>
<evidence type="ECO:0000313" key="2">
    <source>
        <dbReference type="EMBL" id="GAA0943912.1"/>
    </source>
</evidence>
<evidence type="ECO:0000313" key="3">
    <source>
        <dbReference type="Proteomes" id="UP001500542"/>
    </source>
</evidence>
<dbReference type="EMBL" id="BAAAHK010000008">
    <property type="protein sequence ID" value="GAA0943912.1"/>
    <property type="molecule type" value="Genomic_DNA"/>
</dbReference>
<gene>
    <name evidence="2" type="ORF">GCM10009554_37650</name>
</gene>
<dbReference type="Proteomes" id="UP001500542">
    <property type="component" value="Unassembled WGS sequence"/>
</dbReference>